<dbReference type="AlphaFoldDB" id="A0A238BY34"/>
<sequence length="136" mass="15629">MHFDTKSYISTENGMIKKINDKEQNSADKGWKAKFLSPIIFNKNIGHCIKELHACIQQQTPIFQRHYDEVYRHIHNDRKTDTYQSHFDELVPGGETCAADRFDPSSANLTAAAILLQQQQFSGSALKEQRETKNQC</sequence>
<evidence type="ECO:0000313" key="2">
    <source>
        <dbReference type="Proteomes" id="UP000242913"/>
    </source>
</evidence>
<keyword evidence="2" id="KW-1185">Reference proteome</keyword>
<organism evidence="1 2">
    <name type="scientific">Onchocerca flexuosa</name>
    <dbReference type="NCBI Taxonomy" id="387005"/>
    <lineage>
        <taxon>Eukaryota</taxon>
        <taxon>Metazoa</taxon>
        <taxon>Ecdysozoa</taxon>
        <taxon>Nematoda</taxon>
        <taxon>Chromadorea</taxon>
        <taxon>Rhabditida</taxon>
        <taxon>Spirurina</taxon>
        <taxon>Spiruromorpha</taxon>
        <taxon>Filarioidea</taxon>
        <taxon>Onchocercidae</taxon>
        <taxon>Onchocerca</taxon>
    </lineage>
</organism>
<accession>A0A238BY34</accession>
<proteinExistence type="predicted"/>
<evidence type="ECO:0000313" key="1">
    <source>
        <dbReference type="EMBL" id="OZC09588.1"/>
    </source>
</evidence>
<gene>
    <name evidence="1" type="ORF">X798_03281</name>
</gene>
<dbReference type="Proteomes" id="UP000242913">
    <property type="component" value="Unassembled WGS sequence"/>
</dbReference>
<protein>
    <submittedName>
        <fullName evidence="1">Uncharacterized protein</fullName>
    </submittedName>
</protein>
<dbReference type="EMBL" id="KZ269992">
    <property type="protein sequence ID" value="OZC09588.1"/>
    <property type="molecule type" value="Genomic_DNA"/>
</dbReference>
<reference evidence="1 2" key="1">
    <citation type="submission" date="2015-12" db="EMBL/GenBank/DDBJ databases">
        <title>Draft genome of the nematode, Onchocerca flexuosa.</title>
        <authorList>
            <person name="Mitreva M."/>
        </authorList>
    </citation>
    <scope>NUCLEOTIDE SEQUENCE [LARGE SCALE GENOMIC DNA]</scope>
    <source>
        <strain evidence="1">Red Deer</strain>
    </source>
</reference>
<name>A0A238BY34_9BILA</name>